<gene>
    <name evidence="4" type="ORF">S12H4_06022</name>
</gene>
<dbReference type="AlphaFoldDB" id="X1RJ79"/>
<feature type="non-terminal residue" evidence="4">
    <location>
        <position position="171"/>
    </location>
</feature>
<keyword evidence="3" id="KW-0479">Metal-binding</keyword>
<comment type="pathway">
    <text evidence="1">Cofactor biosynthesis; riboflavin biosynthesis.</text>
</comment>
<reference evidence="4" key="1">
    <citation type="journal article" date="2014" name="Front. Microbiol.">
        <title>High frequency of phylogenetically diverse reductive dehalogenase-homologous genes in deep subseafloor sedimentary metagenomes.</title>
        <authorList>
            <person name="Kawai M."/>
            <person name="Futagami T."/>
            <person name="Toyoda A."/>
            <person name="Takaki Y."/>
            <person name="Nishi S."/>
            <person name="Hori S."/>
            <person name="Arai W."/>
            <person name="Tsubouchi T."/>
            <person name="Morono Y."/>
            <person name="Uchiyama I."/>
            <person name="Ito T."/>
            <person name="Fujiyama A."/>
            <person name="Inagaki F."/>
            <person name="Takami H."/>
        </authorList>
    </citation>
    <scope>NUCLEOTIDE SEQUENCE</scope>
    <source>
        <strain evidence="4">Expedition CK06-06</strain>
    </source>
</reference>
<dbReference type="GO" id="GO:0046872">
    <property type="term" value="F:metal ion binding"/>
    <property type="evidence" value="ECO:0007669"/>
    <property type="project" value="UniProtKB-KW"/>
</dbReference>
<dbReference type="GO" id="GO:0009231">
    <property type="term" value="P:riboflavin biosynthetic process"/>
    <property type="evidence" value="ECO:0007669"/>
    <property type="project" value="UniProtKB-UniPathway"/>
</dbReference>
<proteinExistence type="predicted"/>
<dbReference type="PANTHER" id="PTHR21327:SF18">
    <property type="entry name" value="3,4-DIHYDROXY-2-BUTANONE 4-PHOSPHATE SYNTHASE"/>
    <property type="match status" value="1"/>
</dbReference>
<dbReference type="GO" id="GO:0008686">
    <property type="term" value="F:3,4-dihydroxy-2-butanone-4-phosphate synthase activity"/>
    <property type="evidence" value="ECO:0007669"/>
    <property type="project" value="InterPro"/>
</dbReference>
<dbReference type="GO" id="GO:0003935">
    <property type="term" value="F:GTP cyclohydrolase II activity"/>
    <property type="evidence" value="ECO:0007669"/>
    <property type="project" value="TreeGrafter"/>
</dbReference>
<dbReference type="EMBL" id="BARW01002063">
    <property type="protein sequence ID" value="GAI66981.1"/>
    <property type="molecule type" value="Genomic_DNA"/>
</dbReference>
<sequence length="171" mass="18836">MDSQNKKNKNLFYSIEDTIDDIREGKIIIIVDDKSLHNEGVFFQAAEKVTTASVNFFITYGRGLIFLPCEQKRLIQLKIPMISYENETSPINVRALAVSIDAKSISGSGISVRDRVKTIKTFISSDTKPEDISIPGHIFPIRSHNGGILTRAGHTEAAVDLAKIASLYPAG</sequence>
<dbReference type="PANTHER" id="PTHR21327">
    <property type="entry name" value="GTP CYCLOHYDROLASE II-RELATED"/>
    <property type="match status" value="1"/>
</dbReference>
<name>X1RJ79_9ZZZZ</name>
<protein>
    <recommendedName>
        <fullName evidence="5">3,4-dihydroxy-2-butanone-4-phosphate synthase</fullName>
    </recommendedName>
</protein>
<evidence type="ECO:0000313" key="4">
    <source>
        <dbReference type="EMBL" id="GAI66981.1"/>
    </source>
</evidence>
<evidence type="ECO:0000256" key="1">
    <source>
        <dbReference type="ARBA" id="ARBA00005104"/>
    </source>
</evidence>
<dbReference type="GO" id="GO:0005829">
    <property type="term" value="C:cytosol"/>
    <property type="evidence" value="ECO:0007669"/>
    <property type="project" value="TreeGrafter"/>
</dbReference>
<dbReference type="Gene3D" id="3.90.870.10">
    <property type="entry name" value="DHBP synthase"/>
    <property type="match status" value="1"/>
</dbReference>
<dbReference type="InterPro" id="IPR017945">
    <property type="entry name" value="DHBP_synth_RibB-like_a/b_dom"/>
</dbReference>
<dbReference type="UniPathway" id="UPA00275"/>
<keyword evidence="2" id="KW-0686">Riboflavin biosynthesis</keyword>
<evidence type="ECO:0000256" key="2">
    <source>
        <dbReference type="ARBA" id="ARBA00022619"/>
    </source>
</evidence>
<evidence type="ECO:0000256" key="3">
    <source>
        <dbReference type="ARBA" id="ARBA00022723"/>
    </source>
</evidence>
<comment type="caution">
    <text evidence="4">The sequence shown here is derived from an EMBL/GenBank/DDBJ whole genome shotgun (WGS) entry which is preliminary data.</text>
</comment>
<evidence type="ECO:0008006" key="5">
    <source>
        <dbReference type="Google" id="ProtNLM"/>
    </source>
</evidence>
<dbReference type="InterPro" id="IPR000422">
    <property type="entry name" value="DHBP_synthase_RibB"/>
</dbReference>
<dbReference type="Pfam" id="PF00926">
    <property type="entry name" value="DHBP_synthase"/>
    <property type="match status" value="1"/>
</dbReference>
<organism evidence="4">
    <name type="scientific">marine sediment metagenome</name>
    <dbReference type="NCBI Taxonomy" id="412755"/>
    <lineage>
        <taxon>unclassified sequences</taxon>
        <taxon>metagenomes</taxon>
        <taxon>ecological metagenomes</taxon>
    </lineage>
</organism>
<accession>X1RJ79</accession>
<dbReference type="SUPFAM" id="SSF55821">
    <property type="entry name" value="YrdC/RibB"/>
    <property type="match status" value="1"/>
</dbReference>